<dbReference type="NCBIfam" id="NF008847">
    <property type="entry name" value="PRK11886.1-2"/>
    <property type="match status" value="1"/>
</dbReference>
<evidence type="ECO:0000313" key="9">
    <source>
        <dbReference type="EMBL" id="VAW97572.1"/>
    </source>
</evidence>
<dbReference type="NCBIfam" id="TIGR00122">
    <property type="entry name" value="birA_repr_reg"/>
    <property type="match status" value="1"/>
</dbReference>
<dbReference type="InterPro" id="IPR003142">
    <property type="entry name" value="BPL_C"/>
</dbReference>
<organism evidence="9">
    <name type="scientific">hydrothermal vent metagenome</name>
    <dbReference type="NCBI Taxonomy" id="652676"/>
    <lineage>
        <taxon>unclassified sequences</taxon>
        <taxon>metagenomes</taxon>
        <taxon>ecological metagenomes</taxon>
    </lineage>
</organism>
<dbReference type="EMBL" id="UOFU01000124">
    <property type="protein sequence ID" value="VAW97572.1"/>
    <property type="molecule type" value="Genomic_DNA"/>
</dbReference>
<dbReference type="GO" id="GO:0005524">
    <property type="term" value="F:ATP binding"/>
    <property type="evidence" value="ECO:0007669"/>
    <property type="project" value="UniProtKB-KW"/>
</dbReference>
<evidence type="ECO:0000256" key="5">
    <source>
        <dbReference type="ARBA" id="ARBA00023015"/>
    </source>
</evidence>
<dbReference type="PANTHER" id="PTHR12835:SF5">
    <property type="entry name" value="BIOTIN--PROTEIN LIGASE"/>
    <property type="match status" value="1"/>
</dbReference>
<keyword evidence="6" id="KW-0238">DNA-binding</keyword>
<dbReference type="InterPro" id="IPR004143">
    <property type="entry name" value="BPL_LPL_catalytic"/>
</dbReference>
<dbReference type="CDD" id="cd16442">
    <property type="entry name" value="BPL"/>
    <property type="match status" value="1"/>
</dbReference>
<dbReference type="GO" id="GO:0003677">
    <property type="term" value="F:DNA binding"/>
    <property type="evidence" value="ECO:0007669"/>
    <property type="project" value="UniProtKB-KW"/>
</dbReference>
<name>A0A3B1ACF8_9ZZZZ</name>
<reference evidence="9" key="1">
    <citation type="submission" date="2018-06" db="EMBL/GenBank/DDBJ databases">
        <authorList>
            <person name="Zhirakovskaya E."/>
        </authorList>
    </citation>
    <scope>NUCLEOTIDE SEQUENCE</scope>
</reference>
<evidence type="ECO:0000256" key="4">
    <source>
        <dbReference type="ARBA" id="ARBA00022840"/>
    </source>
</evidence>
<evidence type="ECO:0000259" key="8">
    <source>
        <dbReference type="PROSITE" id="PS51733"/>
    </source>
</evidence>
<dbReference type="InterPro" id="IPR004409">
    <property type="entry name" value="Biotin_operon_repress_HTH"/>
</dbReference>
<keyword evidence="4" id="KW-0067">ATP-binding</keyword>
<dbReference type="Pfam" id="PF08279">
    <property type="entry name" value="HTH_11"/>
    <property type="match status" value="1"/>
</dbReference>
<dbReference type="GO" id="GO:0006355">
    <property type="term" value="P:regulation of DNA-templated transcription"/>
    <property type="evidence" value="ECO:0007669"/>
    <property type="project" value="InterPro"/>
</dbReference>
<dbReference type="SUPFAM" id="SSF50037">
    <property type="entry name" value="C-terminal domain of transcriptional repressors"/>
    <property type="match status" value="1"/>
</dbReference>
<dbReference type="InterPro" id="IPR045864">
    <property type="entry name" value="aa-tRNA-synth_II/BPL/LPL"/>
</dbReference>
<dbReference type="InterPro" id="IPR004408">
    <property type="entry name" value="Biotin_CoA_COase_ligase"/>
</dbReference>
<evidence type="ECO:0000256" key="3">
    <source>
        <dbReference type="ARBA" id="ARBA00022741"/>
    </source>
</evidence>
<evidence type="ECO:0000256" key="1">
    <source>
        <dbReference type="ARBA" id="ARBA00022491"/>
    </source>
</evidence>
<keyword evidence="2 9" id="KW-0436">Ligase</keyword>
<dbReference type="HAMAP" id="MF_00978">
    <property type="entry name" value="Bifunct_BirA"/>
    <property type="match status" value="1"/>
</dbReference>
<dbReference type="NCBIfam" id="TIGR00121">
    <property type="entry name" value="birA_ligase"/>
    <property type="match status" value="1"/>
</dbReference>
<dbReference type="Gene3D" id="1.10.10.10">
    <property type="entry name" value="Winged helix-like DNA-binding domain superfamily/Winged helix DNA-binding domain"/>
    <property type="match status" value="1"/>
</dbReference>
<dbReference type="AlphaFoldDB" id="A0A3B1ACF8"/>
<dbReference type="PROSITE" id="PS51733">
    <property type="entry name" value="BPL_LPL_CATALYTIC"/>
    <property type="match status" value="1"/>
</dbReference>
<dbReference type="Gene3D" id="3.30.930.10">
    <property type="entry name" value="Bira Bifunctional Protein, Domain 2"/>
    <property type="match status" value="1"/>
</dbReference>
<sequence>MALSRPLLELLSDGHFYSGNQLGERLGCSRAAVWKMIQALESAGVDIFHVRGKGYRLARAVELLTAERILDGMPVGGRQSLSVLDVLFDVDSTSTYLVERPLRMGENGHACFAEFQRLGRGRRGRHWVSPLGGNLYFSLRWRFSRGVAELGGLSLAIGVALVRALRDEGVEGLGLKWPNDILLHGRKLAGILLEISGETTGPCEVVIGVGLNVRATEFAHEAIDQPWSDLESSLGRRVGRNALAAQILTGLIAAARQYDIDGLDSFRDEWMAADAFSGREVVLQTPSTETSGVVQGVDENGALILSLKNGTRQHFYSGEISLRAVSDRLANV</sequence>
<keyword evidence="7" id="KW-0804">Transcription</keyword>
<dbReference type="Pfam" id="PF02237">
    <property type="entry name" value="BPL_C"/>
    <property type="match status" value="1"/>
</dbReference>
<proteinExistence type="inferred from homology"/>
<dbReference type="InterPro" id="IPR030855">
    <property type="entry name" value="Bifunct_BirA"/>
</dbReference>
<dbReference type="SUPFAM" id="SSF55681">
    <property type="entry name" value="Class II aaRS and biotin synthetases"/>
    <property type="match status" value="1"/>
</dbReference>
<keyword evidence="1" id="KW-0678">Repressor</keyword>
<dbReference type="PANTHER" id="PTHR12835">
    <property type="entry name" value="BIOTIN PROTEIN LIGASE"/>
    <property type="match status" value="1"/>
</dbReference>
<dbReference type="SUPFAM" id="SSF46785">
    <property type="entry name" value="Winged helix' DNA-binding domain"/>
    <property type="match status" value="1"/>
</dbReference>
<evidence type="ECO:0000256" key="2">
    <source>
        <dbReference type="ARBA" id="ARBA00022598"/>
    </source>
</evidence>
<keyword evidence="3" id="KW-0547">Nucleotide-binding</keyword>
<evidence type="ECO:0000256" key="7">
    <source>
        <dbReference type="ARBA" id="ARBA00023163"/>
    </source>
</evidence>
<dbReference type="InterPro" id="IPR013196">
    <property type="entry name" value="HTH_11"/>
</dbReference>
<dbReference type="InterPro" id="IPR036390">
    <property type="entry name" value="WH_DNA-bd_sf"/>
</dbReference>
<protein>
    <submittedName>
        <fullName evidence="9">Biotin operon repressor / Biotin--protein ligase</fullName>
        <ecNumber evidence="9">6.3.4.9</ecNumber>
    </submittedName>
</protein>
<dbReference type="GO" id="GO:0005737">
    <property type="term" value="C:cytoplasm"/>
    <property type="evidence" value="ECO:0007669"/>
    <property type="project" value="TreeGrafter"/>
</dbReference>
<dbReference type="Gene3D" id="2.30.30.100">
    <property type="match status" value="1"/>
</dbReference>
<dbReference type="Pfam" id="PF03099">
    <property type="entry name" value="BPL_LplA_LipB"/>
    <property type="match status" value="1"/>
</dbReference>
<feature type="domain" description="BPL/LPL catalytic" evidence="8">
    <location>
        <begin position="77"/>
        <end position="259"/>
    </location>
</feature>
<dbReference type="GO" id="GO:0004077">
    <property type="term" value="F:biotin--[biotin carboxyl-carrier protein] ligase activity"/>
    <property type="evidence" value="ECO:0007669"/>
    <property type="project" value="UniProtKB-EC"/>
</dbReference>
<keyword evidence="5" id="KW-0805">Transcription regulation</keyword>
<evidence type="ECO:0000256" key="6">
    <source>
        <dbReference type="ARBA" id="ARBA00023125"/>
    </source>
</evidence>
<accession>A0A3B1ACF8</accession>
<dbReference type="InterPro" id="IPR008988">
    <property type="entry name" value="Transcriptional_repressor_C"/>
</dbReference>
<dbReference type="EC" id="6.3.4.9" evidence="9"/>
<gene>
    <name evidence="9" type="ORF">MNBD_GAMMA20-1725</name>
</gene>
<dbReference type="InterPro" id="IPR036388">
    <property type="entry name" value="WH-like_DNA-bd_sf"/>
</dbReference>